<feature type="compositionally biased region" description="Basic and acidic residues" evidence="1">
    <location>
        <begin position="39"/>
        <end position="49"/>
    </location>
</feature>
<comment type="caution">
    <text evidence="2">The sequence shown here is derived from an EMBL/GenBank/DDBJ whole genome shotgun (WGS) entry which is preliminary data.</text>
</comment>
<name>A0A699UWK4_TANCI</name>
<proteinExistence type="predicted"/>
<reference evidence="2" key="1">
    <citation type="journal article" date="2019" name="Sci. Rep.">
        <title>Draft genome of Tanacetum cinerariifolium, the natural source of mosquito coil.</title>
        <authorList>
            <person name="Yamashiro T."/>
            <person name="Shiraishi A."/>
            <person name="Satake H."/>
            <person name="Nakayama K."/>
        </authorList>
    </citation>
    <scope>NUCLEOTIDE SEQUENCE</scope>
</reference>
<sequence length="64" mass="7333">SKDPQNTDDDATFEVKEPESEVHVSPSSSAKTKKHNDKTKREDKDKSHIELSTGFRNLNEEFKD</sequence>
<feature type="non-terminal residue" evidence="2">
    <location>
        <position position="1"/>
    </location>
</feature>
<accession>A0A699UWK4</accession>
<evidence type="ECO:0000313" key="2">
    <source>
        <dbReference type="EMBL" id="GFD25961.1"/>
    </source>
</evidence>
<dbReference type="EMBL" id="BKCJ011364717">
    <property type="protein sequence ID" value="GFD25961.1"/>
    <property type="molecule type" value="Genomic_DNA"/>
</dbReference>
<feature type="compositionally biased region" description="Acidic residues" evidence="1">
    <location>
        <begin position="1"/>
        <end position="12"/>
    </location>
</feature>
<evidence type="ECO:0000256" key="1">
    <source>
        <dbReference type="SAM" id="MobiDB-lite"/>
    </source>
</evidence>
<organism evidence="2">
    <name type="scientific">Tanacetum cinerariifolium</name>
    <name type="common">Dalmatian daisy</name>
    <name type="synonym">Chrysanthemum cinerariifolium</name>
    <dbReference type="NCBI Taxonomy" id="118510"/>
    <lineage>
        <taxon>Eukaryota</taxon>
        <taxon>Viridiplantae</taxon>
        <taxon>Streptophyta</taxon>
        <taxon>Embryophyta</taxon>
        <taxon>Tracheophyta</taxon>
        <taxon>Spermatophyta</taxon>
        <taxon>Magnoliopsida</taxon>
        <taxon>eudicotyledons</taxon>
        <taxon>Gunneridae</taxon>
        <taxon>Pentapetalae</taxon>
        <taxon>asterids</taxon>
        <taxon>campanulids</taxon>
        <taxon>Asterales</taxon>
        <taxon>Asteraceae</taxon>
        <taxon>Asteroideae</taxon>
        <taxon>Anthemideae</taxon>
        <taxon>Anthemidinae</taxon>
        <taxon>Tanacetum</taxon>
    </lineage>
</organism>
<feature type="compositionally biased region" description="Basic and acidic residues" evidence="1">
    <location>
        <begin position="13"/>
        <end position="22"/>
    </location>
</feature>
<protein>
    <submittedName>
        <fullName evidence="2">Uncharacterized protein</fullName>
    </submittedName>
</protein>
<feature type="region of interest" description="Disordered" evidence="1">
    <location>
        <begin position="1"/>
        <end position="64"/>
    </location>
</feature>
<dbReference type="AlphaFoldDB" id="A0A699UWK4"/>
<gene>
    <name evidence="2" type="ORF">Tci_897930</name>
</gene>